<evidence type="ECO:0000256" key="1">
    <source>
        <dbReference type="ARBA" id="ARBA00023015"/>
    </source>
</evidence>
<proteinExistence type="predicted"/>
<keyword evidence="6" id="KW-1185">Reference proteome</keyword>
<dbReference type="PANTHER" id="PTHR46796:SF15">
    <property type="entry name" value="BLL1074 PROTEIN"/>
    <property type="match status" value="1"/>
</dbReference>
<evidence type="ECO:0000313" key="6">
    <source>
        <dbReference type="Proteomes" id="UP000011131"/>
    </source>
</evidence>
<dbReference type="KEGG" id="msd:MYSTI_01885"/>
<dbReference type="Gene3D" id="1.10.10.60">
    <property type="entry name" value="Homeodomain-like"/>
    <property type="match status" value="1"/>
</dbReference>
<keyword evidence="3" id="KW-0804">Transcription</keyword>
<dbReference type="Proteomes" id="UP000011131">
    <property type="component" value="Chromosome"/>
</dbReference>
<protein>
    <submittedName>
        <fullName evidence="5">AraC family transcriptional regulator</fullName>
    </submittedName>
</protein>
<feature type="domain" description="HTH araC/xylS-type" evidence="4">
    <location>
        <begin position="160"/>
        <end position="257"/>
    </location>
</feature>
<gene>
    <name evidence="5" type="ordered locus">MYSTI_01885</name>
</gene>
<dbReference type="PROSITE" id="PS01124">
    <property type="entry name" value="HTH_ARAC_FAMILY_2"/>
    <property type="match status" value="1"/>
</dbReference>
<dbReference type="InterPro" id="IPR009057">
    <property type="entry name" value="Homeodomain-like_sf"/>
</dbReference>
<sequence length="273" mass="29826">MTMGTPGTEPTSWNGRLFMGTGTLLYGGPVRATALHAHHAFQVMVSLGSPLHLRGPRQDSAVQCQAAVIPPDALHEVTAPSPSVLLLYLDPDGLVGRRLRRELGPLVETSDWLRAGRTLWTRTPRAVPETWAQARPLAQSFVDALASPESRPQVIHPAVQRAVRFVAANLEGDIRLGAVAEHAEISPGRLTHLLPQHVGLPLRPYVAWLRLQRAVARLREGATLTESAHHAGFTDGAHLTRIFRRMFGIRPSDVMGRAEWVLPTPTDDDALAK</sequence>
<dbReference type="eggNOG" id="COG2207">
    <property type="taxonomic scope" value="Bacteria"/>
</dbReference>
<evidence type="ECO:0000259" key="4">
    <source>
        <dbReference type="PROSITE" id="PS01124"/>
    </source>
</evidence>
<dbReference type="InterPro" id="IPR050204">
    <property type="entry name" value="AraC_XylS_family_regulators"/>
</dbReference>
<dbReference type="PATRIC" id="fig|1278073.3.peg.1935"/>
<dbReference type="Pfam" id="PF12833">
    <property type="entry name" value="HTH_18"/>
    <property type="match status" value="1"/>
</dbReference>
<name>L7U361_MYXSD</name>
<dbReference type="AlphaFoldDB" id="L7U361"/>
<dbReference type="STRING" id="1278073.MYSTI_01885"/>
<evidence type="ECO:0000256" key="3">
    <source>
        <dbReference type="ARBA" id="ARBA00023163"/>
    </source>
</evidence>
<dbReference type="GO" id="GO:0003700">
    <property type="term" value="F:DNA-binding transcription factor activity"/>
    <property type="evidence" value="ECO:0007669"/>
    <property type="project" value="InterPro"/>
</dbReference>
<dbReference type="GO" id="GO:0043565">
    <property type="term" value="F:sequence-specific DNA binding"/>
    <property type="evidence" value="ECO:0007669"/>
    <property type="project" value="InterPro"/>
</dbReference>
<dbReference type="HOGENOM" id="CLU_073078_1_0_7"/>
<reference evidence="5 6" key="1">
    <citation type="journal article" date="2013" name="Genome Announc.">
        <title>Complete genome sequence of Myxococcus stipitatus strain DSM 14675, a fruiting myxobacterium.</title>
        <authorList>
            <person name="Huntley S."/>
            <person name="Kneip S."/>
            <person name="Treuner-Lange A."/>
            <person name="Sogaard-Andersen L."/>
        </authorList>
    </citation>
    <scope>NUCLEOTIDE SEQUENCE [LARGE SCALE GENOMIC DNA]</scope>
    <source>
        <strain evidence="6">DSM 14675 / JCM 12634 / Mx s8</strain>
    </source>
</reference>
<accession>L7U361</accession>
<dbReference type="SUPFAM" id="SSF46689">
    <property type="entry name" value="Homeodomain-like"/>
    <property type="match status" value="1"/>
</dbReference>
<dbReference type="EMBL" id="CP004025">
    <property type="protein sequence ID" value="AGC43216.1"/>
    <property type="molecule type" value="Genomic_DNA"/>
</dbReference>
<evidence type="ECO:0000256" key="2">
    <source>
        <dbReference type="ARBA" id="ARBA00023125"/>
    </source>
</evidence>
<dbReference type="SMART" id="SM00342">
    <property type="entry name" value="HTH_ARAC"/>
    <property type="match status" value="1"/>
</dbReference>
<organism evidence="5 6">
    <name type="scientific">Myxococcus stipitatus (strain DSM 14675 / JCM 12634 / Mx s8)</name>
    <dbReference type="NCBI Taxonomy" id="1278073"/>
    <lineage>
        <taxon>Bacteria</taxon>
        <taxon>Pseudomonadati</taxon>
        <taxon>Myxococcota</taxon>
        <taxon>Myxococcia</taxon>
        <taxon>Myxococcales</taxon>
        <taxon>Cystobacterineae</taxon>
        <taxon>Myxococcaceae</taxon>
        <taxon>Myxococcus</taxon>
    </lineage>
</organism>
<keyword evidence="2" id="KW-0238">DNA-binding</keyword>
<keyword evidence="1" id="KW-0805">Transcription regulation</keyword>
<evidence type="ECO:0000313" key="5">
    <source>
        <dbReference type="EMBL" id="AGC43216.1"/>
    </source>
</evidence>
<dbReference type="InterPro" id="IPR018060">
    <property type="entry name" value="HTH_AraC"/>
</dbReference>
<dbReference type="PANTHER" id="PTHR46796">
    <property type="entry name" value="HTH-TYPE TRANSCRIPTIONAL ACTIVATOR RHAS-RELATED"/>
    <property type="match status" value="1"/>
</dbReference>